<feature type="compositionally biased region" description="Gly residues" evidence="1">
    <location>
        <begin position="369"/>
        <end position="378"/>
    </location>
</feature>
<name>A0A2J7QYK3_9NEOP</name>
<dbReference type="STRING" id="105785.A0A2J7QYK3"/>
<evidence type="ECO:0000256" key="1">
    <source>
        <dbReference type="SAM" id="MobiDB-lite"/>
    </source>
</evidence>
<feature type="compositionally biased region" description="Gly residues" evidence="1">
    <location>
        <begin position="512"/>
        <end position="529"/>
    </location>
</feature>
<accession>A0A2J7QYK3</accession>
<feature type="region of interest" description="Disordered" evidence="1">
    <location>
        <begin position="612"/>
        <end position="741"/>
    </location>
</feature>
<organism evidence="3 4">
    <name type="scientific">Cryptotermes secundus</name>
    <dbReference type="NCBI Taxonomy" id="105785"/>
    <lineage>
        <taxon>Eukaryota</taxon>
        <taxon>Metazoa</taxon>
        <taxon>Ecdysozoa</taxon>
        <taxon>Arthropoda</taxon>
        <taxon>Hexapoda</taxon>
        <taxon>Insecta</taxon>
        <taxon>Pterygota</taxon>
        <taxon>Neoptera</taxon>
        <taxon>Polyneoptera</taxon>
        <taxon>Dictyoptera</taxon>
        <taxon>Blattodea</taxon>
        <taxon>Blattoidea</taxon>
        <taxon>Termitoidae</taxon>
        <taxon>Kalotermitidae</taxon>
        <taxon>Cryptotermitinae</taxon>
        <taxon>Cryptotermes</taxon>
    </lineage>
</organism>
<feature type="signal peptide" evidence="2">
    <location>
        <begin position="1"/>
        <end position="27"/>
    </location>
</feature>
<feature type="compositionally biased region" description="Gly residues" evidence="1">
    <location>
        <begin position="243"/>
        <end position="253"/>
    </location>
</feature>
<feature type="compositionally biased region" description="Polar residues" evidence="1">
    <location>
        <begin position="428"/>
        <end position="439"/>
    </location>
</feature>
<feature type="compositionally biased region" description="Polar residues" evidence="1">
    <location>
        <begin position="496"/>
        <end position="505"/>
    </location>
</feature>
<protein>
    <recommendedName>
        <fullName evidence="5">Pro-resilin</fullName>
    </recommendedName>
</protein>
<feature type="region of interest" description="Disordered" evidence="1">
    <location>
        <begin position="419"/>
        <end position="439"/>
    </location>
</feature>
<reference evidence="3 4" key="1">
    <citation type="submission" date="2017-12" db="EMBL/GenBank/DDBJ databases">
        <title>Hemimetabolous genomes reveal molecular basis of termite eusociality.</title>
        <authorList>
            <person name="Harrison M.C."/>
            <person name="Jongepier E."/>
            <person name="Robertson H.M."/>
            <person name="Arning N."/>
            <person name="Bitard-Feildel T."/>
            <person name="Chao H."/>
            <person name="Childers C.P."/>
            <person name="Dinh H."/>
            <person name="Doddapaneni H."/>
            <person name="Dugan S."/>
            <person name="Gowin J."/>
            <person name="Greiner C."/>
            <person name="Han Y."/>
            <person name="Hu H."/>
            <person name="Hughes D.S.T."/>
            <person name="Huylmans A.-K."/>
            <person name="Kemena C."/>
            <person name="Kremer L.P.M."/>
            <person name="Lee S.L."/>
            <person name="Lopez-Ezquerra A."/>
            <person name="Mallet L."/>
            <person name="Monroy-Kuhn J.M."/>
            <person name="Moser A."/>
            <person name="Murali S.C."/>
            <person name="Muzny D.M."/>
            <person name="Otani S."/>
            <person name="Piulachs M.-D."/>
            <person name="Poelchau M."/>
            <person name="Qu J."/>
            <person name="Schaub F."/>
            <person name="Wada-Katsumata A."/>
            <person name="Worley K.C."/>
            <person name="Xie Q."/>
            <person name="Ylla G."/>
            <person name="Poulsen M."/>
            <person name="Gibbs R.A."/>
            <person name="Schal C."/>
            <person name="Richards S."/>
            <person name="Belles X."/>
            <person name="Korb J."/>
            <person name="Bornberg-Bauer E."/>
        </authorList>
    </citation>
    <scope>NUCLEOTIDE SEQUENCE [LARGE SCALE GENOMIC DNA]</scope>
    <source>
        <tissue evidence="3">Whole body</tissue>
    </source>
</reference>
<evidence type="ECO:0000313" key="3">
    <source>
        <dbReference type="EMBL" id="PNF33654.1"/>
    </source>
</evidence>
<keyword evidence="2" id="KW-0732">Signal</keyword>
<feature type="compositionally biased region" description="Gly residues" evidence="1">
    <location>
        <begin position="341"/>
        <end position="350"/>
    </location>
</feature>
<feature type="compositionally biased region" description="Polar residues" evidence="1">
    <location>
        <begin position="33"/>
        <end position="46"/>
    </location>
</feature>
<feature type="compositionally biased region" description="Polar residues" evidence="1">
    <location>
        <begin position="184"/>
        <end position="213"/>
    </location>
</feature>
<sequence>MVIHRSNSNRIWLFAAILATLFQLCFAEDNSNSKTDIAPKTSTTEVQRPKRQGYYRGGSSTGFGGLPTVPPNTYLPPKNAGGFGTQRSSGAFDSHGRSSGGEFKGPSLDTSSSFGSPAGGFHGSHNGPSNAYLPPGGGSTGFGSQSPEFGNKGPSRDGSSSTYSAPEYNEPSAGSGSYKGFPSGSDNFGGSPLGPSNSYLPPNSAGSQRSSNGFGHLRSSERNNFGRPSGSYGVPSSTSSRIGGRGPPGGSGSDGQVSDIYDAPGSGGGRFDGQHAGLRILGTNASPKYERNGFVQGPSGESPTATYGGPASNINRFGGQGSSGGSSEANNVPSSRDNGFSGQGSSGGSVFGRPSGMYDAQAAISSGFGRQGPSGESGFGRPSGSYGAPTSSGKVFSTQGTFVGRRLGSQFSETFGATASGSSGFGSQTHAGENLSSGFGAPSSNFGDLSHPSNVHISSGGGIGRHLQISGGIGSQSNERPSSFHNIPGLDGGYNGSPNGASNTYLPPASGGRFGGQGSPRNNGFGGQHGFPSVPISNTYSSSYNDRSMNGYTAFSINSNGNFNGQRRPSGSHCVPVAGCLSGRPDTYKVGGFTEPSNPYLPPGSSFNYRELSGSVSLGDPRPGVNGFSSSRDGTSNSYDNPSSDSPNNHATGFGRSSPGSSNTYSSSGSGRNYGPSGSGRQLSKLNQYGVPHPGGFGLRPQTANNGDHGPERNGSQRLPTSYNASNNGVVSGQPTSSHFPSQRQVYMSAFEGYKY</sequence>
<dbReference type="AlphaFoldDB" id="A0A2J7QYK3"/>
<evidence type="ECO:0000256" key="2">
    <source>
        <dbReference type="SAM" id="SignalP"/>
    </source>
</evidence>
<dbReference type="InParanoid" id="A0A2J7QYK3"/>
<proteinExistence type="predicted"/>
<gene>
    <name evidence="3" type="ORF">B7P43_G12339</name>
</gene>
<feature type="compositionally biased region" description="Low complexity" evidence="1">
    <location>
        <begin position="636"/>
        <end position="680"/>
    </location>
</feature>
<feature type="compositionally biased region" description="Polar residues" evidence="1">
    <location>
        <begin position="475"/>
        <end position="485"/>
    </location>
</feature>
<evidence type="ECO:0008006" key="5">
    <source>
        <dbReference type="Google" id="ProtNLM"/>
    </source>
</evidence>
<dbReference type="EMBL" id="NEVH01009087">
    <property type="protein sequence ID" value="PNF33654.1"/>
    <property type="molecule type" value="Genomic_DNA"/>
</dbReference>
<feature type="compositionally biased region" description="Polar residues" evidence="1">
    <location>
        <begin position="714"/>
        <end position="741"/>
    </location>
</feature>
<feature type="region of interest" description="Disordered" evidence="1">
    <location>
        <begin position="33"/>
        <end position="395"/>
    </location>
</feature>
<evidence type="ECO:0000313" key="4">
    <source>
        <dbReference type="Proteomes" id="UP000235965"/>
    </source>
</evidence>
<keyword evidence="4" id="KW-1185">Reference proteome</keyword>
<feature type="compositionally biased region" description="Low complexity" evidence="1">
    <location>
        <begin position="228"/>
        <end position="242"/>
    </location>
</feature>
<dbReference type="Proteomes" id="UP000235965">
    <property type="component" value="Unassembled WGS sequence"/>
</dbReference>
<feature type="region of interest" description="Disordered" evidence="1">
    <location>
        <begin position="460"/>
        <end position="531"/>
    </location>
</feature>
<feature type="compositionally biased region" description="Polar residues" evidence="1">
    <location>
        <begin position="328"/>
        <end position="338"/>
    </location>
</feature>
<comment type="caution">
    <text evidence="3">The sequence shown here is derived from an EMBL/GenBank/DDBJ whole genome shotgun (WGS) entry which is preliminary data.</text>
</comment>
<feature type="chain" id="PRO_5014365081" description="Pro-resilin" evidence="2">
    <location>
        <begin position="28"/>
        <end position="756"/>
    </location>
</feature>
<feature type="compositionally biased region" description="Gly residues" evidence="1">
    <location>
        <begin position="55"/>
        <end position="65"/>
    </location>
</feature>